<dbReference type="PANTHER" id="PTHR44591:SF25">
    <property type="entry name" value="CHEMOTAXIS TWO-COMPONENT RESPONSE REGULATOR"/>
    <property type="match status" value="1"/>
</dbReference>
<keyword evidence="5" id="KW-1185">Reference proteome</keyword>
<dbReference type="InterPro" id="IPR011006">
    <property type="entry name" value="CheY-like_superfamily"/>
</dbReference>
<evidence type="ECO:0000256" key="2">
    <source>
        <dbReference type="PROSITE-ProRule" id="PRU00169"/>
    </source>
</evidence>
<dbReference type="InterPro" id="IPR001789">
    <property type="entry name" value="Sig_transdc_resp-reg_receiver"/>
</dbReference>
<gene>
    <name evidence="4" type="ORF">DEM34_06455</name>
</gene>
<comment type="caution">
    <text evidence="4">The sequence shown here is derived from an EMBL/GenBank/DDBJ whole genome shotgun (WGS) entry which is preliminary data.</text>
</comment>
<dbReference type="Proteomes" id="UP000245474">
    <property type="component" value="Unassembled WGS sequence"/>
</dbReference>
<evidence type="ECO:0000313" key="4">
    <source>
        <dbReference type="EMBL" id="PWG64135.1"/>
    </source>
</evidence>
<sequence>MAAILAVDDSASIRQMVRYTLTQAGHQVADAADGNQGLAAAQRQGFNAVITDVNMPGIDGIELVRRLRALPNYRFTPILLLTTESAPEKKQQGKAAGATGWLVKPFEPQKLLATLDRVLR</sequence>
<evidence type="ECO:0000256" key="1">
    <source>
        <dbReference type="ARBA" id="ARBA00022553"/>
    </source>
</evidence>
<evidence type="ECO:0000259" key="3">
    <source>
        <dbReference type="PROSITE" id="PS50110"/>
    </source>
</evidence>
<organism evidence="4 5">
    <name type="scientific">Sediminicurvatus halobius</name>
    <dbReference type="NCBI Taxonomy" id="2182432"/>
    <lineage>
        <taxon>Bacteria</taxon>
        <taxon>Pseudomonadati</taxon>
        <taxon>Pseudomonadota</taxon>
        <taxon>Gammaproteobacteria</taxon>
        <taxon>Chromatiales</taxon>
        <taxon>Ectothiorhodospiraceae</taxon>
        <taxon>Sediminicurvatus</taxon>
    </lineage>
</organism>
<dbReference type="PROSITE" id="PS50110">
    <property type="entry name" value="RESPONSE_REGULATORY"/>
    <property type="match status" value="1"/>
</dbReference>
<dbReference type="EMBL" id="QFFI01000007">
    <property type="protein sequence ID" value="PWG64135.1"/>
    <property type="molecule type" value="Genomic_DNA"/>
</dbReference>
<dbReference type="CDD" id="cd17562">
    <property type="entry name" value="REC_CheY4-like"/>
    <property type="match status" value="1"/>
</dbReference>
<feature type="domain" description="Response regulatory" evidence="3">
    <location>
        <begin position="3"/>
        <end position="119"/>
    </location>
</feature>
<dbReference type="RefSeq" id="WP_109677417.1">
    <property type="nucleotide sequence ID" value="NZ_CP086615.1"/>
</dbReference>
<dbReference type="OrthoDB" id="9800897at2"/>
<name>A0A2U2N4G8_9GAMM</name>
<dbReference type="SUPFAM" id="SSF52172">
    <property type="entry name" value="CheY-like"/>
    <property type="match status" value="1"/>
</dbReference>
<accession>A0A2U2N4G8</accession>
<evidence type="ECO:0000313" key="5">
    <source>
        <dbReference type="Proteomes" id="UP000245474"/>
    </source>
</evidence>
<dbReference type="InterPro" id="IPR050595">
    <property type="entry name" value="Bact_response_regulator"/>
</dbReference>
<reference evidence="4 5" key="1">
    <citation type="submission" date="2018-05" db="EMBL/GenBank/DDBJ databases">
        <title>Spiribacter halobius sp. nov., a moderately halophilic bacterium isolated from marine solar saltern.</title>
        <authorList>
            <person name="Zheng W.-S."/>
            <person name="Lu D.-C."/>
            <person name="Du Z.-J."/>
        </authorList>
    </citation>
    <scope>NUCLEOTIDE SEQUENCE [LARGE SCALE GENOMIC DNA]</scope>
    <source>
        <strain evidence="4 5">E85</strain>
    </source>
</reference>
<feature type="modified residue" description="4-aspartylphosphate" evidence="2">
    <location>
        <position position="52"/>
    </location>
</feature>
<protein>
    <submittedName>
        <fullName evidence="4">Response regulator</fullName>
    </submittedName>
</protein>
<dbReference type="SMART" id="SM00448">
    <property type="entry name" value="REC"/>
    <property type="match status" value="1"/>
</dbReference>
<dbReference type="PANTHER" id="PTHR44591">
    <property type="entry name" value="STRESS RESPONSE REGULATOR PROTEIN 1"/>
    <property type="match status" value="1"/>
</dbReference>
<proteinExistence type="predicted"/>
<dbReference type="Pfam" id="PF00072">
    <property type="entry name" value="Response_reg"/>
    <property type="match status" value="1"/>
</dbReference>
<dbReference type="AlphaFoldDB" id="A0A2U2N4G8"/>
<keyword evidence="1 2" id="KW-0597">Phosphoprotein</keyword>
<dbReference type="Gene3D" id="3.40.50.2300">
    <property type="match status" value="1"/>
</dbReference>
<dbReference type="GO" id="GO:0000160">
    <property type="term" value="P:phosphorelay signal transduction system"/>
    <property type="evidence" value="ECO:0007669"/>
    <property type="project" value="InterPro"/>
</dbReference>